<evidence type="ECO:0000313" key="3">
    <source>
        <dbReference type="Proteomes" id="UP000001400"/>
    </source>
</evidence>
<keyword evidence="3" id="KW-1185">Reference proteome</keyword>
<feature type="domain" description="Protein-glutamine gamma-glutamyltransferase-like C-terminal" evidence="1">
    <location>
        <begin position="196"/>
        <end position="265"/>
    </location>
</feature>
<dbReference type="AlphaFoldDB" id="B5IDS8"/>
<dbReference type="OrthoDB" id="365357at2157"/>
<protein>
    <recommendedName>
        <fullName evidence="1">Protein-glutamine gamma-glutamyltransferase-like C-terminal domain-containing protein</fullName>
    </recommendedName>
</protein>
<organism evidence="2 3">
    <name type="scientific">Aciduliprofundum boonei (strain DSM 19572 / T469)</name>
    <dbReference type="NCBI Taxonomy" id="439481"/>
    <lineage>
        <taxon>Archaea</taxon>
        <taxon>Methanobacteriati</taxon>
        <taxon>Thermoplasmatota</taxon>
        <taxon>DHVE2 group</taxon>
        <taxon>Candidatus Aciduliprofundum</taxon>
    </lineage>
</organism>
<dbReference type="STRING" id="439481.Aboo_0347"/>
<evidence type="ECO:0000313" key="2">
    <source>
        <dbReference type="EMBL" id="ADD08158.1"/>
    </source>
</evidence>
<sequence>MKMSLKIPVALLLIWLTVSLGAVLPTISIKFGAPISSKPQPVVPPPTEESGGSSYFMYFMQALLFGLFAIAIVGAFIYRRHVAKEALAGVIALTLAFLSFGLVYILANKISIALYSGSGSNPSNPSFSEPLYSQSTIALIIIAAVMGILFGIFVVKVYKKKEEKVEREVITTKEAMERAIYKVKIGKDVRGAILAAYKEMEKLMRSKGVEDKDYYTPREFREFALKTLKISSKPVETLTNLFEIARYSQHEMNENHRKLALNALEAIRNETSR</sequence>
<proteinExistence type="predicted"/>
<dbReference type="eggNOG" id="arCOG02170">
    <property type="taxonomic scope" value="Archaea"/>
</dbReference>
<dbReference type="RefSeq" id="WP_008084546.1">
    <property type="nucleotide sequence ID" value="NC_013926.1"/>
</dbReference>
<evidence type="ECO:0000259" key="1">
    <source>
        <dbReference type="Pfam" id="PF13559"/>
    </source>
</evidence>
<gene>
    <name evidence="2" type="ordered locus">Aboo_0347</name>
</gene>
<dbReference type="EMBL" id="CP001941">
    <property type="protein sequence ID" value="ADD08158.1"/>
    <property type="molecule type" value="Genomic_DNA"/>
</dbReference>
<dbReference type="InterPro" id="IPR025403">
    <property type="entry name" value="TgpA-like_C"/>
</dbReference>
<dbReference type="Pfam" id="PF13559">
    <property type="entry name" value="DUF4129"/>
    <property type="match status" value="1"/>
</dbReference>
<dbReference type="Proteomes" id="UP000001400">
    <property type="component" value="Chromosome"/>
</dbReference>
<dbReference type="HOGENOM" id="CLU_1017805_0_0_2"/>
<accession>B5IDS8</accession>
<dbReference type="GeneID" id="8827289"/>
<name>B5IDS8_ACIB4</name>
<dbReference type="KEGG" id="abi:Aboo_0347"/>
<reference evidence="2" key="1">
    <citation type="submission" date="2010-02" db="EMBL/GenBank/DDBJ databases">
        <title>Complete sequence of Aciduliprofundum boonei T469.</title>
        <authorList>
            <consortium name="US DOE Joint Genome Institute"/>
            <person name="Lucas S."/>
            <person name="Copeland A."/>
            <person name="Lapidus A."/>
            <person name="Cheng J.-F."/>
            <person name="Bruce D."/>
            <person name="Goodwin L."/>
            <person name="Pitluck S."/>
            <person name="Saunders E."/>
            <person name="Detter J.C."/>
            <person name="Han C."/>
            <person name="Tapia R."/>
            <person name="Land M."/>
            <person name="Hauser L."/>
            <person name="Kyrpides N."/>
            <person name="Mikhailova N."/>
            <person name="Flores G."/>
            <person name="Reysenbach A.-L."/>
            <person name="Woyke T."/>
        </authorList>
    </citation>
    <scope>NUCLEOTIDE SEQUENCE</scope>
    <source>
        <strain evidence="2">T469</strain>
    </source>
</reference>